<dbReference type="EMBL" id="UIDG01000557">
    <property type="protein sequence ID" value="SUS08201.1"/>
    <property type="molecule type" value="Genomic_DNA"/>
</dbReference>
<protein>
    <submittedName>
        <fullName evidence="2">Uncharacterized protein</fullName>
    </submittedName>
</protein>
<name>A0A380TKI8_9ZZZZ</name>
<keyword evidence="1" id="KW-1133">Transmembrane helix</keyword>
<keyword evidence="1" id="KW-0812">Transmembrane</keyword>
<proteinExistence type="predicted"/>
<feature type="transmembrane region" description="Helical" evidence="1">
    <location>
        <begin position="82"/>
        <end position="100"/>
    </location>
</feature>
<evidence type="ECO:0000313" key="2">
    <source>
        <dbReference type="EMBL" id="SUS08201.1"/>
    </source>
</evidence>
<reference evidence="2" key="1">
    <citation type="submission" date="2018-07" db="EMBL/GenBank/DDBJ databases">
        <authorList>
            <person name="Quirk P.G."/>
            <person name="Krulwich T.A."/>
        </authorList>
    </citation>
    <scope>NUCLEOTIDE SEQUENCE</scope>
</reference>
<organism evidence="2">
    <name type="scientific">metagenome</name>
    <dbReference type="NCBI Taxonomy" id="256318"/>
    <lineage>
        <taxon>unclassified sequences</taxon>
        <taxon>metagenomes</taxon>
    </lineage>
</organism>
<dbReference type="AlphaFoldDB" id="A0A380TKI8"/>
<evidence type="ECO:0000256" key="1">
    <source>
        <dbReference type="SAM" id="Phobius"/>
    </source>
</evidence>
<keyword evidence="1" id="KW-0472">Membrane</keyword>
<accession>A0A380TKI8</accession>
<gene>
    <name evidence="2" type="ORF">DF3PB_600005</name>
</gene>
<sequence length="136" mass="14974">MVASPELRMRCSTPELLRLFSMLAASCAGRGTDLALKADPLRRRLNTGDRLMSYRQSLGWLSLGCLPAAHPLIPTFPATKWLILSIASIAVFVMFFRFDIDTDVSPKSERAAQLISHPLCRLNTLTVPCNALSVSL</sequence>